<feature type="compositionally biased region" description="Basic and acidic residues" evidence="2">
    <location>
        <begin position="408"/>
        <end position="420"/>
    </location>
</feature>
<dbReference type="PANTHER" id="PTHR15107:SF3">
    <property type="entry name" value="RBBP8 N-TERMINAL-LIKE PROTEIN"/>
    <property type="match status" value="1"/>
</dbReference>
<dbReference type="InterPro" id="IPR033316">
    <property type="entry name" value="RBBP8-like"/>
</dbReference>
<feature type="compositionally biased region" description="Basic and acidic residues" evidence="2">
    <location>
        <begin position="428"/>
        <end position="440"/>
    </location>
</feature>
<feature type="compositionally biased region" description="Basic and acidic residues" evidence="2">
    <location>
        <begin position="370"/>
        <end position="400"/>
    </location>
</feature>
<dbReference type="InterPro" id="IPR019518">
    <property type="entry name" value="CtIP_N"/>
</dbReference>
<gene>
    <name evidence="4" type="primary">rbbp8l</name>
</gene>
<protein>
    <recommendedName>
        <fullName evidence="3">DNA endonuclease Ctp1 N-terminal domain-containing protein</fullName>
    </recommendedName>
</protein>
<feature type="region of interest" description="Disordered" evidence="2">
    <location>
        <begin position="523"/>
        <end position="600"/>
    </location>
</feature>
<accession>A0A673C0K1</accession>
<dbReference type="Proteomes" id="UP000472271">
    <property type="component" value="Chromosome 7"/>
</dbReference>
<evidence type="ECO:0000256" key="2">
    <source>
        <dbReference type="SAM" id="MobiDB-lite"/>
    </source>
</evidence>
<dbReference type="PANTHER" id="PTHR15107">
    <property type="entry name" value="RETINOBLASTOMA BINDING PROTEIN 8"/>
    <property type="match status" value="1"/>
</dbReference>
<feature type="compositionally biased region" description="Polar residues" evidence="2">
    <location>
        <begin position="143"/>
        <end position="159"/>
    </location>
</feature>
<feature type="coiled-coil region" evidence="1">
    <location>
        <begin position="102"/>
        <end position="129"/>
    </location>
</feature>
<dbReference type="GO" id="GO:0003684">
    <property type="term" value="F:damaged DNA binding"/>
    <property type="evidence" value="ECO:0007669"/>
    <property type="project" value="TreeGrafter"/>
</dbReference>
<feature type="compositionally biased region" description="Polar residues" evidence="2">
    <location>
        <begin position="523"/>
        <end position="534"/>
    </location>
</feature>
<dbReference type="InParanoid" id="A0A673C0K1"/>
<evidence type="ECO:0000256" key="1">
    <source>
        <dbReference type="SAM" id="Coils"/>
    </source>
</evidence>
<feature type="coiled-coil region" evidence="1">
    <location>
        <begin position="13"/>
        <end position="68"/>
    </location>
</feature>
<organism evidence="4 5">
    <name type="scientific">Sphaeramia orbicularis</name>
    <name type="common">orbiculate cardinalfish</name>
    <dbReference type="NCBI Taxonomy" id="375764"/>
    <lineage>
        <taxon>Eukaryota</taxon>
        <taxon>Metazoa</taxon>
        <taxon>Chordata</taxon>
        <taxon>Craniata</taxon>
        <taxon>Vertebrata</taxon>
        <taxon>Euteleostomi</taxon>
        <taxon>Actinopterygii</taxon>
        <taxon>Neopterygii</taxon>
        <taxon>Teleostei</taxon>
        <taxon>Neoteleostei</taxon>
        <taxon>Acanthomorphata</taxon>
        <taxon>Gobiaria</taxon>
        <taxon>Kurtiformes</taxon>
        <taxon>Apogonoidei</taxon>
        <taxon>Apogonidae</taxon>
        <taxon>Apogoninae</taxon>
        <taxon>Sphaeramia</taxon>
    </lineage>
</organism>
<dbReference type="GO" id="GO:0010792">
    <property type="term" value="P:DNA double-strand break processing involved in repair via single-strand annealing"/>
    <property type="evidence" value="ECO:0007669"/>
    <property type="project" value="TreeGrafter"/>
</dbReference>
<feature type="region of interest" description="Disordered" evidence="2">
    <location>
        <begin position="130"/>
        <end position="179"/>
    </location>
</feature>
<name>A0A673C0K1_9TELE</name>
<sequence length="600" mass="66351">MADSFTDLLLKLREAHEREVEGWQVKVQELSNKKGCDTKRMEELFTRNQQMKEQQRILTENMKTLENRLRAGLCDRCTVTQDVAKRRQQEYEATQIQSLQRISLLAGELNSLKTENKRLREDIRSLRAAVDRGHSDHSSSSSTATDVKANSSPDLSPSSGPVALISLGTGRASNQPADGDAAVKIEAEPKTEDNRHENRHLREWHKTVFETYKPPSASASASTSWKTQDSMPRVVERRTQSIEGQDRQISNSSPLKSSPLSSASREVNSRPVHVHTPVPCRPHPVKTTPWSLSESPDWTAVGAGTNLLGQYSARPNPLRFQNIPFIQQASYSNPRRAGLVLGAPWSKQSTLQASSKEPTVVLSLRSLSEQTERPCRPQEKKDVPPLKNERVSGEGNKDVCEGPLDLSDPGRSKSSQREDSPSALQVTERVEESTEGDGKENSAANNPASSSSPASHSLSVSTSPLRQSEESSNDHNHKLVIKLLKPKEEMNGKTDQNNGKKVPVQTISLRPVVVLESLNFALQKQESSSSIYTTPSPEGPESSSEEKDEEGSASGQESTQGSKRKRASVETETDRDSDADNFQQERKIKITLRSDRKSPS</sequence>
<dbReference type="Pfam" id="PF10482">
    <property type="entry name" value="CtIP_N"/>
    <property type="match status" value="1"/>
</dbReference>
<evidence type="ECO:0000259" key="3">
    <source>
        <dbReference type="Pfam" id="PF10482"/>
    </source>
</evidence>
<dbReference type="Ensembl" id="ENSSORT00005047611.1">
    <property type="protein sequence ID" value="ENSSORP00005046452.1"/>
    <property type="gene ID" value="ENSSORG00005021262.1"/>
</dbReference>
<feature type="domain" description="DNA endonuclease Ctp1 N-terminal" evidence="3">
    <location>
        <begin position="5"/>
        <end position="123"/>
    </location>
</feature>
<proteinExistence type="predicted"/>
<feature type="compositionally biased region" description="Low complexity" evidence="2">
    <location>
        <begin position="250"/>
        <end position="264"/>
    </location>
</feature>
<keyword evidence="5" id="KW-1185">Reference proteome</keyword>
<feature type="compositionally biased region" description="Basic and acidic residues" evidence="2">
    <location>
        <begin position="567"/>
        <end position="600"/>
    </location>
</feature>
<feature type="compositionally biased region" description="Basic and acidic residues" evidence="2">
    <location>
        <begin position="234"/>
        <end position="246"/>
    </location>
</feature>
<feature type="region of interest" description="Disordered" evidence="2">
    <location>
        <begin position="214"/>
        <end position="280"/>
    </location>
</feature>
<dbReference type="AlphaFoldDB" id="A0A673C0K1"/>
<feature type="region of interest" description="Disordered" evidence="2">
    <location>
        <begin position="366"/>
        <end position="506"/>
    </location>
</feature>
<reference evidence="4" key="3">
    <citation type="submission" date="2025-09" db="UniProtKB">
        <authorList>
            <consortium name="Ensembl"/>
        </authorList>
    </citation>
    <scope>IDENTIFICATION</scope>
</reference>
<feature type="compositionally biased region" description="Basic and acidic residues" evidence="2">
    <location>
        <begin position="467"/>
        <end position="477"/>
    </location>
</feature>
<reference evidence="4" key="2">
    <citation type="submission" date="2025-08" db="UniProtKB">
        <authorList>
            <consortium name="Ensembl"/>
        </authorList>
    </citation>
    <scope>IDENTIFICATION</scope>
</reference>
<keyword evidence="1" id="KW-0175">Coiled coil</keyword>
<evidence type="ECO:0000313" key="5">
    <source>
        <dbReference type="Proteomes" id="UP000472271"/>
    </source>
</evidence>
<evidence type="ECO:0000313" key="4">
    <source>
        <dbReference type="Ensembl" id="ENSSORP00005046452.1"/>
    </source>
</evidence>
<reference evidence="4" key="1">
    <citation type="submission" date="2019-06" db="EMBL/GenBank/DDBJ databases">
        <authorList>
            <consortium name="Wellcome Sanger Institute Data Sharing"/>
        </authorList>
    </citation>
    <scope>NUCLEOTIDE SEQUENCE [LARGE SCALE GENOMIC DNA]</scope>
</reference>
<feature type="compositionally biased region" description="Low complexity" evidence="2">
    <location>
        <begin position="441"/>
        <end position="464"/>
    </location>
</feature>